<evidence type="ECO:0000313" key="3">
    <source>
        <dbReference type="Proteomes" id="UP000245942"/>
    </source>
</evidence>
<dbReference type="RefSeq" id="XP_025345003.1">
    <property type="nucleotide sequence ID" value="XM_025489928.1"/>
</dbReference>
<sequence length="184" mass="20916">NPDHFELSPRPSARFLVIKSFTEDDVHRSIRHGIWASTDKGNQRLDRVFKECQEAAKAETDSGTSEVAAGDVPPGHVYLFFSVNGSGQFCGMALMTSSVDFETSSSVWAQEGKWKGHFKVKHIFVKDIPNRELRHIKLENSVENKSVTQSRDTQELGRSQGEEMLRIFYGYPSRTSLLHDMDFY</sequence>
<dbReference type="AlphaFoldDB" id="A0A316U021"/>
<dbReference type="CDD" id="cd21134">
    <property type="entry name" value="YTH"/>
    <property type="match status" value="1"/>
</dbReference>
<dbReference type="GO" id="GO:0003729">
    <property type="term" value="F:mRNA binding"/>
    <property type="evidence" value="ECO:0007669"/>
    <property type="project" value="TreeGrafter"/>
</dbReference>
<dbReference type="GO" id="GO:1990247">
    <property type="term" value="F:N6-methyladenosine-containing RNA reader activity"/>
    <property type="evidence" value="ECO:0007669"/>
    <property type="project" value="TreeGrafter"/>
</dbReference>
<keyword evidence="3" id="KW-1185">Reference proteome</keyword>
<dbReference type="PANTHER" id="PTHR12357:SF89">
    <property type="entry name" value="YTH DOMAIN-CONTAINING FAMILY PROTEIN"/>
    <property type="match status" value="1"/>
</dbReference>
<evidence type="ECO:0000313" key="2">
    <source>
        <dbReference type="EMBL" id="PWN17843.1"/>
    </source>
</evidence>
<dbReference type="Gene3D" id="3.10.590.10">
    <property type="entry name" value="ph1033 like domains"/>
    <property type="match status" value="1"/>
</dbReference>
<dbReference type="Pfam" id="PF04146">
    <property type="entry name" value="YTH"/>
    <property type="match status" value="1"/>
</dbReference>
<dbReference type="Proteomes" id="UP000245942">
    <property type="component" value="Unassembled WGS sequence"/>
</dbReference>
<dbReference type="OrthoDB" id="306690at2759"/>
<dbReference type="InterPro" id="IPR007275">
    <property type="entry name" value="YTH_domain"/>
</dbReference>
<organism evidence="2 3">
    <name type="scientific">Pseudomicrostroma glucosiphilum</name>
    <dbReference type="NCBI Taxonomy" id="1684307"/>
    <lineage>
        <taxon>Eukaryota</taxon>
        <taxon>Fungi</taxon>
        <taxon>Dikarya</taxon>
        <taxon>Basidiomycota</taxon>
        <taxon>Ustilaginomycotina</taxon>
        <taxon>Exobasidiomycetes</taxon>
        <taxon>Microstromatales</taxon>
        <taxon>Microstromatales incertae sedis</taxon>
        <taxon>Pseudomicrostroma</taxon>
    </lineage>
</organism>
<dbReference type="EMBL" id="KZ819340">
    <property type="protein sequence ID" value="PWN17843.1"/>
    <property type="molecule type" value="Genomic_DNA"/>
</dbReference>
<accession>A0A316U021</accession>
<feature type="non-terminal residue" evidence="2">
    <location>
        <position position="1"/>
    </location>
</feature>
<dbReference type="InterPro" id="IPR045168">
    <property type="entry name" value="YTH_prot"/>
</dbReference>
<dbReference type="STRING" id="1684307.A0A316U021"/>
<protein>
    <submittedName>
        <fullName evidence="2">YTH-domain-containing protein</fullName>
    </submittedName>
</protein>
<reference evidence="2 3" key="1">
    <citation type="journal article" date="2018" name="Mol. Biol. Evol.">
        <title>Broad Genomic Sampling Reveals a Smut Pathogenic Ancestry of the Fungal Clade Ustilaginomycotina.</title>
        <authorList>
            <person name="Kijpornyongpan T."/>
            <person name="Mondo S.J."/>
            <person name="Barry K."/>
            <person name="Sandor L."/>
            <person name="Lee J."/>
            <person name="Lipzen A."/>
            <person name="Pangilinan J."/>
            <person name="LaButti K."/>
            <person name="Hainaut M."/>
            <person name="Henrissat B."/>
            <person name="Grigoriev I.V."/>
            <person name="Spatafora J.W."/>
            <person name="Aime M.C."/>
        </authorList>
    </citation>
    <scope>NUCLEOTIDE SEQUENCE [LARGE SCALE GENOMIC DNA]</scope>
    <source>
        <strain evidence="2 3">MCA 4718</strain>
    </source>
</reference>
<gene>
    <name evidence="2" type="ORF">BCV69DRAFT_236684</name>
</gene>
<dbReference type="PANTHER" id="PTHR12357">
    <property type="entry name" value="YTH YT521-B HOMOLOGY DOMAIN-CONTAINING"/>
    <property type="match status" value="1"/>
</dbReference>
<proteinExistence type="predicted"/>
<dbReference type="GO" id="GO:0061157">
    <property type="term" value="P:mRNA destabilization"/>
    <property type="evidence" value="ECO:0007669"/>
    <property type="project" value="TreeGrafter"/>
</dbReference>
<dbReference type="GO" id="GO:0005737">
    <property type="term" value="C:cytoplasm"/>
    <property type="evidence" value="ECO:0007669"/>
    <property type="project" value="TreeGrafter"/>
</dbReference>
<dbReference type="GeneID" id="37011662"/>
<feature type="domain" description="YTH" evidence="1">
    <location>
        <begin position="13"/>
        <end position="168"/>
    </location>
</feature>
<evidence type="ECO:0000259" key="1">
    <source>
        <dbReference type="PROSITE" id="PS50882"/>
    </source>
</evidence>
<feature type="non-terminal residue" evidence="2">
    <location>
        <position position="184"/>
    </location>
</feature>
<dbReference type="PROSITE" id="PS50882">
    <property type="entry name" value="YTH"/>
    <property type="match status" value="1"/>
</dbReference>
<name>A0A316U021_9BASI</name>